<dbReference type="RefSeq" id="WP_180848866.1">
    <property type="nucleotide sequence ID" value="NZ_CP047418.1"/>
</dbReference>
<dbReference type="SUPFAM" id="SSF55729">
    <property type="entry name" value="Acyl-CoA N-acyltransferases (Nat)"/>
    <property type="match status" value="1"/>
</dbReference>
<dbReference type="GO" id="GO:0016747">
    <property type="term" value="F:acyltransferase activity, transferring groups other than amino-acyl groups"/>
    <property type="evidence" value="ECO:0007669"/>
    <property type="project" value="InterPro"/>
</dbReference>
<dbReference type="EMBL" id="CP047418">
    <property type="protein sequence ID" value="QLL78695.1"/>
    <property type="molecule type" value="Genomic_DNA"/>
</dbReference>
<dbReference type="InterPro" id="IPR016181">
    <property type="entry name" value="Acyl_CoA_acyltransferase"/>
</dbReference>
<dbReference type="InterPro" id="IPR051531">
    <property type="entry name" value="N-acetyltransferase"/>
</dbReference>
<dbReference type="Gene3D" id="3.40.630.30">
    <property type="match status" value="1"/>
</dbReference>
<feature type="domain" description="N-acetyltransferase" evidence="1">
    <location>
        <begin position="255"/>
        <end position="418"/>
    </location>
</feature>
<gene>
    <name evidence="2" type="ORF">GTO87_08925</name>
</gene>
<evidence type="ECO:0000313" key="3">
    <source>
        <dbReference type="Proteomes" id="UP000510886"/>
    </source>
</evidence>
<organism evidence="2 3">
    <name type="scientific">Ligilactobacillus saerimneri</name>
    <dbReference type="NCBI Taxonomy" id="228229"/>
    <lineage>
        <taxon>Bacteria</taxon>
        <taxon>Bacillati</taxon>
        <taxon>Bacillota</taxon>
        <taxon>Bacilli</taxon>
        <taxon>Lactobacillales</taxon>
        <taxon>Lactobacillaceae</taxon>
        <taxon>Ligilactobacillus</taxon>
    </lineage>
</organism>
<dbReference type="InterPro" id="IPR000182">
    <property type="entry name" value="GNAT_dom"/>
</dbReference>
<keyword evidence="2" id="KW-0808">Transferase</keyword>
<dbReference type="Proteomes" id="UP000510886">
    <property type="component" value="Chromosome"/>
</dbReference>
<dbReference type="Pfam" id="PF13302">
    <property type="entry name" value="Acetyltransf_3"/>
    <property type="match status" value="1"/>
</dbReference>
<reference evidence="2 3" key="1">
    <citation type="submission" date="2020-01" db="EMBL/GenBank/DDBJ databases">
        <title>Complete and circular genome sequences of six lactobacillus isolates from horses.</title>
        <authorList>
            <person name="Hassan H.M."/>
        </authorList>
    </citation>
    <scope>NUCLEOTIDE SEQUENCE [LARGE SCALE GENOMIC DNA]</scope>
    <source>
        <strain evidence="2 3">1A</strain>
    </source>
</reference>
<dbReference type="PROSITE" id="PS51186">
    <property type="entry name" value="GNAT"/>
    <property type="match status" value="1"/>
</dbReference>
<evidence type="ECO:0000259" key="1">
    <source>
        <dbReference type="PROSITE" id="PS51186"/>
    </source>
</evidence>
<evidence type="ECO:0000313" key="2">
    <source>
        <dbReference type="EMBL" id="QLL78695.1"/>
    </source>
</evidence>
<dbReference type="PANTHER" id="PTHR43792">
    <property type="entry name" value="GNAT FAMILY, PUTATIVE (AFU_ORTHOLOGUE AFUA_3G00765)-RELATED-RELATED"/>
    <property type="match status" value="1"/>
</dbReference>
<sequence>MPTIQLKFAPTIKPPLVAEAQRFCAWLNAMIPLPADIILTLNNNFSSSTSLINLIALQVIARRDALMHSGGLFTPAETWALADELLYTYQEDYPDFDLTTDTDEVIAALAPQPGIVWVQVVPDFQDDDYRAELYRTVQWYEDNYPIMRSLTVTFAPDHVEQVHLPHDSHQDLRLTINLTPDDIDQTRYNFFQTMERYRGWLQDQFFGETDLTEAENDALIATEADNTLAAYREAFAHALPAQGIFFPQTVTTSRLVLRSFEEDDAPALYELAKDPAIGPIAGWPVHTSVADSRANIINFLQVAGTYAVTDRASGQLLGAIGLKLGENSVSQYDDEPELGYWIGKPYWGQGLIPEASRALIDLAFKQLHFKAIWLCHRADNPQSARAAEKLGFTPVSIRQIKDLTGKLVPNVVNVLQRK</sequence>
<protein>
    <submittedName>
        <fullName evidence="2">GNAT family N-acetyltransferase</fullName>
    </submittedName>
</protein>
<dbReference type="KEGG" id="lsw:GTO87_08925"/>
<accession>A0A7H9ENA9</accession>
<proteinExistence type="predicted"/>
<name>A0A7H9ENA9_9LACO</name>
<dbReference type="AlphaFoldDB" id="A0A7H9ENA9"/>